<sequence>MKTLFVDTFYWVALINVADSWHQSVRDYSRNLNNIKLVTTEEVLIETINFFASFPSPMKKAVFQLITQVLADQNITVIPQSHQSFTAGLELFSQRFDKGYSLTDCISMVTMNQLNITEVLTHDKHFQQEGFIILFKQS</sequence>
<evidence type="ECO:0000313" key="2">
    <source>
        <dbReference type="Proteomes" id="UP000184315"/>
    </source>
</evidence>
<evidence type="ECO:0000313" key="1">
    <source>
        <dbReference type="EMBL" id="CUR31876.1"/>
    </source>
</evidence>
<name>A0A1J1LJ25_9CYAN</name>
<dbReference type="PANTHER" id="PTHR42188:SF1">
    <property type="entry name" value="23S RRNA-SPECIFIC ENDONUCLEASE VAPC20"/>
    <property type="match status" value="1"/>
</dbReference>
<dbReference type="GO" id="GO:0004521">
    <property type="term" value="F:RNA endonuclease activity"/>
    <property type="evidence" value="ECO:0007669"/>
    <property type="project" value="InterPro"/>
</dbReference>
<dbReference type="Proteomes" id="UP000184315">
    <property type="component" value="Unassembled WGS sequence"/>
</dbReference>
<dbReference type="EMBL" id="CZDF01000133">
    <property type="protein sequence ID" value="CUR31876.1"/>
    <property type="molecule type" value="Genomic_DNA"/>
</dbReference>
<proteinExistence type="predicted"/>
<organism evidence="1 2">
    <name type="scientific">Planktothrix tepida PCC 9214</name>
    <dbReference type="NCBI Taxonomy" id="671072"/>
    <lineage>
        <taxon>Bacteria</taxon>
        <taxon>Bacillati</taxon>
        <taxon>Cyanobacteriota</taxon>
        <taxon>Cyanophyceae</taxon>
        <taxon>Oscillatoriophycideae</taxon>
        <taxon>Oscillatoriales</taxon>
        <taxon>Microcoleaceae</taxon>
        <taxon>Planktothrix</taxon>
    </lineage>
</organism>
<dbReference type="Gene3D" id="3.40.50.1010">
    <property type="entry name" value="5'-nuclease"/>
    <property type="match status" value="1"/>
</dbReference>
<protein>
    <submittedName>
        <fullName evidence="1">Uncharacterized protein</fullName>
    </submittedName>
</protein>
<dbReference type="GO" id="GO:0016075">
    <property type="term" value="P:rRNA catabolic process"/>
    <property type="evidence" value="ECO:0007669"/>
    <property type="project" value="TreeGrafter"/>
</dbReference>
<accession>A0A1J1LJ25</accession>
<dbReference type="STRING" id="671072.PL921430015"/>
<keyword evidence="2" id="KW-1185">Reference proteome</keyword>
<dbReference type="RefSeq" id="WP_072716846.1">
    <property type="nucleotide sequence ID" value="NZ_LN889759.1"/>
</dbReference>
<dbReference type="PANTHER" id="PTHR42188">
    <property type="entry name" value="23S RRNA-SPECIFIC ENDONUCLEASE VAPC20"/>
    <property type="match status" value="1"/>
</dbReference>
<dbReference type="OrthoDB" id="164456at2"/>
<dbReference type="InterPro" id="IPR029060">
    <property type="entry name" value="PIN-like_dom_sf"/>
</dbReference>
<dbReference type="AlphaFoldDB" id="A0A1J1LJ25"/>
<gene>
    <name evidence="1" type="ORF">PL921430015</name>
</gene>
<dbReference type="InterPro" id="IPR039018">
    <property type="entry name" value="VapC20-like"/>
</dbReference>
<reference evidence="2" key="1">
    <citation type="submission" date="2015-10" db="EMBL/GenBank/DDBJ databases">
        <authorList>
            <person name="Regsiter A."/>
            <person name="william w."/>
        </authorList>
    </citation>
    <scope>NUCLEOTIDE SEQUENCE [LARGE SCALE GENOMIC DNA]</scope>
</reference>
<dbReference type="SUPFAM" id="SSF88723">
    <property type="entry name" value="PIN domain-like"/>
    <property type="match status" value="1"/>
</dbReference>